<feature type="compositionally biased region" description="Low complexity" evidence="1">
    <location>
        <begin position="501"/>
        <end position="514"/>
    </location>
</feature>
<feature type="compositionally biased region" description="Basic and acidic residues" evidence="1">
    <location>
        <begin position="104"/>
        <end position="115"/>
    </location>
</feature>
<feature type="compositionally biased region" description="Polar residues" evidence="1">
    <location>
        <begin position="361"/>
        <end position="376"/>
    </location>
</feature>
<feature type="region of interest" description="Disordered" evidence="1">
    <location>
        <begin position="176"/>
        <end position="233"/>
    </location>
</feature>
<keyword evidence="3" id="KW-1185">Reference proteome</keyword>
<dbReference type="Proteomes" id="UP001153365">
    <property type="component" value="Unassembled WGS sequence"/>
</dbReference>
<proteinExistence type="predicted"/>
<organism evidence="2 3">
    <name type="scientific">Phakopsora pachyrhizi</name>
    <name type="common">Asian soybean rust disease fungus</name>
    <dbReference type="NCBI Taxonomy" id="170000"/>
    <lineage>
        <taxon>Eukaryota</taxon>
        <taxon>Fungi</taxon>
        <taxon>Dikarya</taxon>
        <taxon>Basidiomycota</taxon>
        <taxon>Pucciniomycotina</taxon>
        <taxon>Pucciniomycetes</taxon>
        <taxon>Pucciniales</taxon>
        <taxon>Phakopsoraceae</taxon>
        <taxon>Phakopsora</taxon>
    </lineage>
</organism>
<feature type="compositionally biased region" description="Basic residues" evidence="1">
    <location>
        <begin position="186"/>
        <end position="199"/>
    </location>
</feature>
<name>A0AAV0B369_PHAPC</name>
<feature type="region of interest" description="Disordered" evidence="1">
    <location>
        <begin position="291"/>
        <end position="325"/>
    </location>
</feature>
<protein>
    <submittedName>
        <fullName evidence="2">Expressed protein</fullName>
    </submittedName>
</protein>
<feature type="compositionally biased region" description="Basic and acidic residues" evidence="1">
    <location>
        <begin position="490"/>
        <end position="500"/>
    </location>
</feature>
<sequence>MSASDTSRVRVKTSAPLPELQAWLSFKPSSSILQLKKSVLALLDKPKSITYKDIVLEVDSFAFLDQSQCSVIDTRDIIIVKIKPSANAANSKVNKPISQKKRSRESFETDPKESATRALQQAKTSSTASNLARPIPVDSSRNKKARIDSGSQNNSQTNLKEIPSSTFGSTHYAAIQSQQNSSASFKRSKRSARKKKKCGKGLQTTQNSHLQTSSKGSKAAQGKQSSQPQRNAIVVPPFRYFNIDLSIPNQNKPTQPSKILKSPTRQFTSEKMGPWISTDSLGKPLPQNPEAIKLGLPGQGTDRTKSRNQRKRLRKQKISREKVVSSAPAQLGDFVSLENNIHQSLNPHQALVRQHKKVDILQNQKGKPRPSGSNISEAKESSRTNVSISKSNSSGSRSMASSSAPVQSPALIQSTTQITPNNDESKGEISPDSELSTPSSAPRKKLIIAQSGTRTSEQSSSESSSSDSESTAPSLAPIKKPSIVQMGTKTQEKPKCKSSESESSSPSSASTVEDSGSETSSDFESTTPSSTSIRNPTTAKIGTRTAKGSECVLAASDLKASTPISLVPLYIPIEKNVPDQAATQIVQRTVPTLLDPKLNMLSLSNKNKRKNVKRNSNPSGQLPFSKIVFESPSGFHRKPPSPSYTPLSPNISYSSLYSSRSECCHTLDSISEPKDKVYQSSQEVGFTGKHGPPPSMRCADLIPPNVLITAIDILDPNWQPGQAGEDWTPSVKIKKSRKKQDCNQKNTTMLKKRAHTGLNLDSGSECHRINEHRNHNEFDTVNDVEKAYAEFLSSGGHNLKLKDGGSIDQFEAMKDHWEKYPKLGKEEINVGDRIGIRVVEISLDTLTPESLIYYGKVVKLDIESITIRLDSSCLPKTILNDNQSNYCIEDEPNFFEEIGDLEYKEAMRESLRDCVKADSWDKVIENQRQWNWNSINEIRNIL</sequence>
<feature type="compositionally biased region" description="Polar residues" evidence="1">
    <location>
        <begin position="117"/>
        <end position="130"/>
    </location>
</feature>
<evidence type="ECO:0000313" key="2">
    <source>
        <dbReference type="EMBL" id="CAH7676933.1"/>
    </source>
</evidence>
<evidence type="ECO:0000313" key="3">
    <source>
        <dbReference type="Proteomes" id="UP001153365"/>
    </source>
</evidence>
<feature type="compositionally biased region" description="Basic residues" evidence="1">
    <location>
        <begin position="306"/>
        <end position="317"/>
    </location>
</feature>
<feature type="compositionally biased region" description="Low complexity" evidence="1">
    <location>
        <begin position="383"/>
        <end position="408"/>
    </location>
</feature>
<comment type="caution">
    <text evidence="2">The sequence shown here is derived from an EMBL/GenBank/DDBJ whole genome shotgun (WGS) entry which is preliminary data.</text>
</comment>
<feature type="region of interest" description="Disordered" evidence="1">
    <location>
        <begin position="89"/>
        <end position="164"/>
    </location>
</feature>
<feature type="region of interest" description="Disordered" evidence="1">
    <location>
        <begin position="360"/>
        <end position="542"/>
    </location>
</feature>
<feature type="compositionally biased region" description="Polar residues" evidence="1">
    <location>
        <begin position="149"/>
        <end position="164"/>
    </location>
</feature>
<dbReference type="EMBL" id="CALTRL010002846">
    <property type="protein sequence ID" value="CAH7676933.1"/>
    <property type="molecule type" value="Genomic_DNA"/>
</dbReference>
<feature type="compositionally biased region" description="Polar residues" evidence="1">
    <location>
        <begin position="410"/>
        <end position="422"/>
    </location>
</feature>
<reference evidence="2" key="1">
    <citation type="submission" date="2022-06" db="EMBL/GenBank/DDBJ databases">
        <authorList>
            <consortium name="SYNGENTA / RWTH Aachen University"/>
        </authorList>
    </citation>
    <scope>NUCLEOTIDE SEQUENCE</scope>
</reference>
<feature type="compositionally biased region" description="Polar residues" evidence="1">
    <location>
        <begin position="202"/>
        <end position="230"/>
    </location>
</feature>
<accession>A0AAV0B369</accession>
<gene>
    <name evidence="2" type="ORF">PPACK8108_LOCUS12044</name>
</gene>
<feature type="compositionally biased region" description="Polar residues" evidence="1">
    <location>
        <begin position="517"/>
        <end position="540"/>
    </location>
</feature>
<dbReference type="AlphaFoldDB" id="A0AAV0B369"/>
<evidence type="ECO:0000256" key="1">
    <source>
        <dbReference type="SAM" id="MobiDB-lite"/>
    </source>
</evidence>
<feature type="compositionally biased region" description="Low complexity" evidence="1">
    <location>
        <begin position="451"/>
        <end position="474"/>
    </location>
</feature>
<feature type="compositionally biased region" description="Low complexity" evidence="1">
    <location>
        <begin position="176"/>
        <end position="185"/>
    </location>
</feature>
<feature type="region of interest" description="Disordered" evidence="1">
    <location>
        <begin position="604"/>
        <end position="625"/>
    </location>
</feature>